<gene>
    <name evidence="1" type="ORF">SS50377_15265</name>
    <name evidence="2" type="ORF">SS50377_24279</name>
</gene>
<dbReference type="EMBL" id="AUWU02000004">
    <property type="protein sequence ID" value="KAH0574324.1"/>
    <property type="molecule type" value="Genomic_DNA"/>
</dbReference>
<organism evidence="1">
    <name type="scientific">Spironucleus salmonicida</name>
    <dbReference type="NCBI Taxonomy" id="348837"/>
    <lineage>
        <taxon>Eukaryota</taxon>
        <taxon>Metamonada</taxon>
        <taxon>Diplomonadida</taxon>
        <taxon>Hexamitidae</taxon>
        <taxon>Hexamitinae</taxon>
        <taxon>Spironucleus</taxon>
    </lineage>
</organism>
<evidence type="ECO:0000313" key="2">
    <source>
        <dbReference type="EMBL" id="KAH0574324.1"/>
    </source>
</evidence>
<dbReference type="EMBL" id="KI546107">
    <property type="protein sequence ID" value="EST44819.1"/>
    <property type="molecule type" value="Genomic_DNA"/>
</dbReference>
<dbReference type="Proteomes" id="UP000018208">
    <property type="component" value="Unassembled WGS sequence"/>
</dbReference>
<evidence type="ECO:0000313" key="3">
    <source>
        <dbReference type="Proteomes" id="UP000018208"/>
    </source>
</evidence>
<sequence>MFDFTFQPIKSKANKYNYRAYKQYISNLDLSQSDAFLEQNPSWTTQVMTKLAFIKIFQFIDKLQFLDNVQIIQISENQNQISHIINFDKPSSQDYEALQQIFSTLQLSCQDQLYNFIKSQLSNNNLTYYRSFQSLYYDFLHKTEISSAVKLLSQKLNLCQTSDLFKKNLLKKGNFEFQLLMMILAE</sequence>
<evidence type="ECO:0000313" key="1">
    <source>
        <dbReference type="EMBL" id="EST44819.1"/>
    </source>
</evidence>
<reference evidence="1 2" key="1">
    <citation type="journal article" date="2014" name="PLoS Genet.">
        <title>The Genome of Spironucleus salmonicida Highlights a Fish Pathogen Adapted to Fluctuating Environments.</title>
        <authorList>
            <person name="Xu F."/>
            <person name="Jerlstrom-Hultqvist J."/>
            <person name="Einarsson E."/>
            <person name="Astvaldsson A."/>
            <person name="Svard S.G."/>
            <person name="Andersson J.O."/>
        </authorList>
    </citation>
    <scope>NUCLEOTIDE SEQUENCE</scope>
    <source>
        <strain evidence="2">ATCC 50377</strain>
    </source>
</reference>
<reference evidence="2" key="2">
    <citation type="submission" date="2020-12" db="EMBL/GenBank/DDBJ databases">
        <title>New Spironucleus salmonicida genome in near-complete chromosomes.</title>
        <authorList>
            <person name="Xu F."/>
            <person name="Kurt Z."/>
            <person name="Jimenez-Gonzalez A."/>
            <person name="Astvaldsson A."/>
            <person name="Andersson J.O."/>
            <person name="Svard S.G."/>
        </authorList>
    </citation>
    <scope>NUCLEOTIDE SEQUENCE</scope>
    <source>
        <strain evidence="2">ATCC 50377</strain>
    </source>
</reference>
<proteinExistence type="predicted"/>
<dbReference type="AlphaFoldDB" id="V6LVI3"/>
<keyword evidence="3" id="KW-1185">Reference proteome</keyword>
<protein>
    <submittedName>
        <fullName evidence="1">Uncharacterized protein</fullName>
    </submittedName>
</protein>
<accession>V6LVI3</accession>
<name>V6LVI3_9EUKA</name>
<dbReference type="VEuPathDB" id="GiardiaDB:SS50377_24279"/>